<reference evidence="2" key="1">
    <citation type="journal article" date="2017" name="Genome Biol.">
        <title>Comparative genomics reveals high biological diversity and specific adaptations in the industrially and medically important fungal genus Aspergillus.</title>
        <authorList>
            <person name="de Vries R.P."/>
            <person name="Riley R."/>
            <person name="Wiebenga A."/>
            <person name="Aguilar-Osorio G."/>
            <person name="Amillis S."/>
            <person name="Uchima C.A."/>
            <person name="Anderluh G."/>
            <person name="Asadollahi M."/>
            <person name="Askin M."/>
            <person name="Barry K."/>
            <person name="Battaglia E."/>
            <person name="Bayram O."/>
            <person name="Benocci T."/>
            <person name="Braus-Stromeyer S.A."/>
            <person name="Caldana C."/>
            <person name="Canovas D."/>
            <person name="Cerqueira G.C."/>
            <person name="Chen F."/>
            <person name="Chen W."/>
            <person name="Choi C."/>
            <person name="Clum A."/>
            <person name="Dos Santos R.A."/>
            <person name="Damasio A.R."/>
            <person name="Diallinas G."/>
            <person name="Emri T."/>
            <person name="Fekete E."/>
            <person name="Flipphi M."/>
            <person name="Freyberg S."/>
            <person name="Gallo A."/>
            <person name="Gournas C."/>
            <person name="Habgood R."/>
            <person name="Hainaut M."/>
            <person name="Harispe M.L."/>
            <person name="Henrissat B."/>
            <person name="Hilden K.S."/>
            <person name="Hope R."/>
            <person name="Hossain A."/>
            <person name="Karabika E."/>
            <person name="Karaffa L."/>
            <person name="Karanyi Z."/>
            <person name="Krasevec N."/>
            <person name="Kuo A."/>
            <person name="Kusch H."/>
            <person name="LaButti K."/>
            <person name="Lagendijk E.L."/>
            <person name="Lapidus A."/>
            <person name="Levasseur A."/>
            <person name="Lindquist E."/>
            <person name="Lipzen A."/>
            <person name="Logrieco A.F."/>
            <person name="MacCabe A."/>
            <person name="Maekelae M.R."/>
            <person name="Malavazi I."/>
            <person name="Melin P."/>
            <person name="Meyer V."/>
            <person name="Mielnichuk N."/>
            <person name="Miskei M."/>
            <person name="Molnar A.P."/>
            <person name="Mule G."/>
            <person name="Ngan C.Y."/>
            <person name="Orejas M."/>
            <person name="Orosz E."/>
            <person name="Ouedraogo J.P."/>
            <person name="Overkamp K.M."/>
            <person name="Park H.-S."/>
            <person name="Perrone G."/>
            <person name="Piumi F."/>
            <person name="Punt P.J."/>
            <person name="Ram A.F."/>
            <person name="Ramon A."/>
            <person name="Rauscher S."/>
            <person name="Record E."/>
            <person name="Riano-Pachon D.M."/>
            <person name="Robert V."/>
            <person name="Roehrig J."/>
            <person name="Ruller R."/>
            <person name="Salamov A."/>
            <person name="Salih N.S."/>
            <person name="Samson R.A."/>
            <person name="Sandor E."/>
            <person name="Sanguinetti M."/>
            <person name="Schuetze T."/>
            <person name="Sepcic K."/>
            <person name="Shelest E."/>
            <person name="Sherlock G."/>
            <person name="Sophianopoulou V."/>
            <person name="Squina F.M."/>
            <person name="Sun H."/>
            <person name="Susca A."/>
            <person name="Todd R.B."/>
            <person name="Tsang A."/>
            <person name="Unkles S.E."/>
            <person name="van de Wiele N."/>
            <person name="van Rossen-Uffink D."/>
            <person name="Oliveira J.V."/>
            <person name="Vesth T.C."/>
            <person name="Visser J."/>
            <person name="Yu J.-H."/>
            <person name="Zhou M."/>
            <person name="Andersen M.R."/>
            <person name="Archer D.B."/>
            <person name="Baker S.E."/>
            <person name="Benoit I."/>
            <person name="Brakhage A.A."/>
            <person name="Braus G.H."/>
            <person name="Fischer R."/>
            <person name="Frisvad J.C."/>
            <person name="Goldman G.H."/>
            <person name="Houbraken J."/>
            <person name="Oakley B."/>
            <person name="Pocsi I."/>
            <person name="Scazzocchio C."/>
            <person name="Seiboth B."/>
            <person name="vanKuyk P.A."/>
            <person name="Wortman J."/>
            <person name="Dyer P.S."/>
            <person name="Grigoriev I.V."/>
        </authorList>
    </citation>
    <scope>NUCLEOTIDE SEQUENCE [LARGE SCALE GENOMIC DNA]</scope>
    <source>
        <strain evidence="2">DTO 134E9</strain>
    </source>
</reference>
<dbReference type="GeneID" id="63746749"/>
<name>A0A1L9RKI4_ASPWE</name>
<dbReference type="EMBL" id="KV878212">
    <property type="protein sequence ID" value="OJJ35358.1"/>
    <property type="molecule type" value="Genomic_DNA"/>
</dbReference>
<dbReference type="Proteomes" id="UP000184383">
    <property type="component" value="Unassembled WGS sequence"/>
</dbReference>
<dbReference type="AlphaFoldDB" id="A0A1L9RKI4"/>
<dbReference type="RefSeq" id="XP_040689034.1">
    <property type="nucleotide sequence ID" value="XM_040830901.1"/>
</dbReference>
<keyword evidence="2" id="KW-1185">Reference proteome</keyword>
<proteinExistence type="predicted"/>
<protein>
    <submittedName>
        <fullName evidence="1">Uncharacterized protein</fullName>
    </submittedName>
</protein>
<accession>A0A1L9RKI4</accession>
<organism evidence="1 2">
    <name type="scientific">Aspergillus wentii DTO 134E9</name>
    <dbReference type="NCBI Taxonomy" id="1073089"/>
    <lineage>
        <taxon>Eukaryota</taxon>
        <taxon>Fungi</taxon>
        <taxon>Dikarya</taxon>
        <taxon>Ascomycota</taxon>
        <taxon>Pezizomycotina</taxon>
        <taxon>Eurotiomycetes</taxon>
        <taxon>Eurotiomycetidae</taxon>
        <taxon>Eurotiales</taxon>
        <taxon>Aspergillaceae</taxon>
        <taxon>Aspergillus</taxon>
        <taxon>Aspergillus subgen. Cremei</taxon>
    </lineage>
</organism>
<evidence type="ECO:0000313" key="1">
    <source>
        <dbReference type="EMBL" id="OJJ35358.1"/>
    </source>
</evidence>
<dbReference type="STRING" id="1073089.A0A1L9RKI4"/>
<dbReference type="VEuPathDB" id="FungiDB:ASPWEDRAFT_172170"/>
<gene>
    <name evidence="1" type="ORF">ASPWEDRAFT_172170</name>
</gene>
<evidence type="ECO:0000313" key="2">
    <source>
        <dbReference type="Proteomes" id="UP000184383"/>
    </source>
</evidence>
<dbReference type="OrthoDB" id="5401170at2759"/>
<sequence>MPFSFFRGSIGKPVHFSDAGIWTLTEKLDEENTQLSEEDYEIFKDAGGLGAAYGTFLATKTHDSSTETALIRAFLQVPHAGSSFMTPEERADQAVDRIARLARMEIDALMQLTANNSQCSQPSSAARLPGVRLDTCFWDYDRSERDAIRSAFRTAWEESVRAGIINESVGLEHPLWDRGHQKVYFTAFQSWCLAEPIDVWWDIFWIMWGLAEKPRGYRLSEETERFPDKTSWKL</sequence>